<name>A0A9P8JFD9_AURME</name>
<dbReference type="AlphaFoldDB" id="A0A9P8JFD9"/>
<reference evidence="2" key="1">
    <citation type="journal article" date="2021" name="J Fungi (Basel)">
        <title>Virulence traits and population genomics of the black yeast Aureobasidium melanogenum.</title>
        <authorList>
            <person name="Cernosa A."/>
            <person name="Sun X."/>
            <person name="Gostincar C."/>
            <person name="Fang C."/>
            <person name="Gunde-Cimerman N."/>
            <person name="Song Z."/>
        </authorList>
    </citation>
    <scope>NUCLEOTIDE SEQUENCE</scope>
    <source>
        <strain evidence="3">EXF-8016</strain>
        <strain evidence="2">EXF-9911</strain>
    </source>
</reference>
<sequence>MRSIFAFSALAMLAAAIPTPQEIDIELVNDTPDPTYTIDVGVTAQAVSYTDQAAQVSSVVSSVSVAISDVLSGTAVATIAKRSACATQPTGVASYAPTGTGTTNDNPSSFLANTAFQAAATNAPIPPGYDNTFTNLQSSNNAYGYMGFTTLNTYDTNLCASKCNAINGCMAFNIYFERDPSVDPGTGASGCSNPASVAMIKCVFWGGPVTSANANNNGQYRNQFQVVIAGSNGYVNKSIEVPPGFSFTADLGSSTINAPYDVQGYNTFITSTLFHSGPFDASLCATFCQDQTAYNVQHPASDGSPPKICNFFATYLLYDNNTSHYQGQYCSLYTEAWSNSYATNNGYYYGSDHYQIDHSYTYTNASSPGFDPLKVGDKNGAVHQASVDITYATLQTYCSSILSYTTPVVTVTVTATSTPVTTVNSATTVVVTSTSTSYNIPGARKRQATSDYSVVTLRLLPSPVEGKIFDTDDAITSVSTIYPSSTANAKKRDVSTPNVLTKYPSTVVTSACSLVATPVTSTSTSTTTITATGSVSTSVVGSAATSTTIIVATATSCPANALANKVMQGTELCACSYTESCGRFTNPGQIFDFGMQPDYLTCLNLCDSYADCAGFSFGVSTDCQLFASNDGGDVKPGSMGDGNEGWVSAASSNCQNSACLYDGTSG</sequence>
<evidence type="ECO:0008006" key="5">
    <source>
        <dbReference type="Google" id="ProtNLM"/>
    </source>
</evidence>
<dbReference type="EMBL" id="JAHFXF010000016">
    <property type="protein sequence ID" value="KAG9700437.1"/>
    <property type="molecule type" value="Genomic_DNA"/>
</dbReference>
<evidence type="ECO:0000313" key="2">
    <source>
        <dbReference type="EMBL" id="KAG9700437.1"/>
    </source>
</evidence>
<comment type="caution">
    <text evidence="2">The sequence shown here is derived from an EMBL/GenBank/DDBJ whole genome shotgun (WGS) entry which is preliminary data.</text>
</comment>
<reference evidence="2" key="2">
    <citation type="submission" date="2021-08" db="EMBL/GenBank/DDBJ databases">
        <authorList>
            <person name="Gostincar C."/>
            <person name="Sun X."/>
            <person name="Song Z."/>
            <person name="Gunde-Cimerman N."/>
        </authorList>
    </citation>
    <scope>NUCLEOTIDE SEQUENCE</scope>
    <source>
        <strain evidence="3">EXF-8016</strain>
        <strain evidence="2">EXF-9911</strain>
    </source>
</reference>
<feature type="signal peptide" evidence="1">
    <location>
        <begin position="1"/>
        <end position="16"/>
    </location>
</feature>
<evidence type="ECO:0000313" key="4">
    <source>
        <dbReference type="Proteomes" id="UP000779574"/>
    </source>
</evidence>
<evidence type="ECO:0000256" key="1">
    <source>
        <dbReference type="SAM" id="SignalP"/>
    </source>
</evidence>
<dbReference type="PANTHER" id="PTHR36578:SF2">
    <property type="entry name" value="PA14 DOMAIN-CONTAINING PROTEIN"/>
    <property type="match status" value="1"/>
</dbReference>
<proteinExistence type="predicted"/>
<protein>
    <recommendedName>
        <fullName evidence="5">Apple domain-containing protein</fullName>
    </recommendedName>
</protein>
<dbReference type="PANTHER" id="PTHR36578">
    <property type="entry name" value="CHROMOSOME 15, WHOLE GENOME SHOTGUN SEQUENCE"/>
    <property type="match status" value="1"/>
</dbReference>
<feature type="non-terminal residue" evidence="2">
    <location>
        <position position="666"/>
    </location>
</feature>
<feature type="chain" id="PRO_5043273460" description="Apple domain-containing protein" evidence="1">
    <location>
        <begin position="17"/>
        <end position="666"/>
    </location>
</feature>
<accession>A0A9P8JFD9</accession>
<dbReference type="EMBL" id="JAHFYH010000101">
    <property type="protein sequence ID" value="KAH0213128.1"/>
    <property type="molecule type" value="Genomic_DNA"/>
</dbReference>
<dbReference type="Proteomes" id="UP000767238">
    <property type="component" value="Unassembled WGS sequence"/>
</dbReference>
<dbReference type="Proteomes" id="UP000779574">
    <property type="component" value="Unassembled WGS sequence"/>
</dbReference>
<keyword evidence="1" id="KW-0732">Signal</keyword>
<organism evidence="2 4">
    <name type="scientific">Aureobasidium melanogenum</name>
    <name type="common">Aureobasidium pullulans var. melanogenum</name>
    <dbReference type="NCBI Taxonomy" id="46634"/>
    <lineage>
        <taxon>Eukaryota</taxon>
        <taxon>Fungi</taxon>
        <taxon>Dikarya</taxon>
        <taxon>Ascomycota</taxon>
        <taxon>Pezizomycotina</taxon>
        <taxon>Dothideomycetes</taxon>
        <taxon>Dothideomycetidae</taxon>
        <taxon>Dothideales</taxon>
        <taxon>Saccotheciaceae</taxon>
        <taxon>Aureobasidium</taxon>
    </lineage>
</organism>
<evidence type="ECO:0000313" key="3">
    <source>
        <dbReference type="EMBL" id="KAH0213128.1"/>
    </source>
</evidence>
<gene>
    <name evidence="2" type="ORF">KCU76_g770</name>
    <name evidence="3" type="ORF">KCV03_g9039</name>
</gene>